<dbReference type="EMBL" id="CP045898">
    <property type="protein sequence ID" value="QQP40501.1"/>
    <property type="molecule type" value="Genomic_DNA"/>
</dbReference>
<evidence type="ECO:0000313" key="4">
    <source>
        <dbReference type="Proteomes" id="UP000595437"/>
    </source>
</evidence>
<evidence type="ECO:0000259" key="2">
    <source>
        <dbReference type="PROSITE" id="PS50994"/>
    </source>
</evidence>
<organism evidence="3 4">
    <name type="scientific">Caligus rogercresseyi</name>
    <name type="common">Sea louse</name>
    <dbReference type="NCBI Taxonomy" id="217165"/>
    <lineage>
        <taxon>Eukaryota</taxon>
        <taxon>Metazoa</taxon>
        <taxon>Ecdysozoa</taxon>
        <taxon>Arthropoda</taxon>
        <taxon>Crustacea</taxon>
        <taxon>Multicrustacea</taxon>
        <taxon>Hexanauplia</taxon>
        <taxon>Copepoda</taxon>
        <taxon>Siphonostomatoida</taxon>
        <taxon>Caligidae</taxon>
        <taxon>Caligus</taxon>
    </lineage>
</organism>
<dbReference type="InterPro" id="IPR036397">
    <property type="entry name" value="RNaseH_sf"/>
</dbReference>
<dbReference type="InterPro" id="IPR012337">
    <property type="entry name" value="RNaseH-like_sf"/>
</dbReference>
<protein>
    <recommendedName>
        <fullName evidence="2">Integrase catalytic domain-containing protein</fullName>
    </recommendedName>
</protein>
<feature type="domain" description="Integrase catalytic" evidence="2">
    <location>
        <begin position="26"/>
        <end position="220"/>
    </location>
</feature>
<sequence length="473" mass="53563">LCKVPRCRYVKFESPRMAPLPTIRMDNPSPWRNVGIDYLGPLHCKHLCEEAFSNRCPHPPTFKVWLALFTCLHTRAIHVEIIESCSTREFLQTLRRFVGRYGKPTIIYSDNARHFVAANKQLQTLKNLDFNQIQGERYSGEYIEWKFSTPEAPWTNGVTERMVAIFKKQLKILLQKNKLLLNELQTIISELTGAINDRPLGTTQDGELYISPNMLQYGRNLNAITTPSNKEIRNVSCSDMWITRKRILNSFWFTWRKQYLQELSIPSKWINDTAHKKIISPGDVVLLKADTLEKNQWRIGRVVEIHEYNQGNALSLSVKLPLSNTVVIRSIRQVALLESSQIFSETGNKSKDLGNPDLDSGCCGSGRRTLKVTQSKGLIISERGTGRSPVESDPVQDSGEGGTIDTDPGKETLTATSESVFLPPKCLKDTQANPRCLAEIQGKTDDATCKDYIGSGRKRQRQGYYRSLNAGKL</sequence>
<name>A0A7T8GZP9_CALRO</name>
<dbReference type="AlphaFoldDB" id="A0A7T8GZP9"/>
<evidence type="ECO:0000313" key="3">
    <source>
        <dbReference type="EMBL" id="QQP40501.1"/>
    </source>
</evidence>
<dbReference type="PANTHER" id="PTHR47331">
    <property type="entry name" value="PHD-TYPE DOMAIN-CONTAINING PROTEIN"/>
    <property type="match status" value="1"/>
</dbReference>
<dbReference type="InterPro" id="IPR001584">
    <property type="entry name" value="Integrase_cat-core"/>
</dbReference>
<accession>A0A7T8GZP9</accession>
<dbReference type="GO" id="GO:0003676">
    <property type="term" value="F:nucleic acid binding"/>
    <property type="evidence" value="ECO:0007669"/>
    <property type="project" value="InterPro"/>
</dbReference>
<evidence type="ECO:0000256" key="1">
    <source>
        <dbReference type="SAM" id="MobiDB-lite"/>
    </source>
</evidence>
<feature type="non-terminal residue" evidence="3">
    <location>
        <position position="1"/>
    </location>
</feature>
<dbReference type="Proteomes" id="UP000595437">
    <property type="component" value="Chromosome 9"/>
</dbReference>
<dbReference type="Gene3D" id="3.30.420.10">
    <property type="entry name" value="Ribonuclease H-like superfamily/Ribonuclease H"/>
    <property type="match status" value="1"/>
</dbReference>
<dbReference type="PROSITE" id="PS50994">
    <property type="entry name" value="INTEGRASE"/>
    <property type="match status" value="1"/>
</dbReference>
<gene>
    <name evidence="3" type="ORF">FKW44_014566</name>
</gene>
<proteinExistence type="predicted"/>
<dbReference type="OrthoDB" id="5973968at2759"/>
<reference evidence="4" key="1">
    <citation type="submission" date="2021-01" db="EMBL/GenBank/DDBJ databases">
        <title>Caligus Genome Assembly.</title>
        <authorList>
            <person name="Gallardo-Escarate C."/>
        </authorList>
    </citation>
    <scope>NUCLEOTIDE SEQUENCE [LARGE SCALE GENOMIC DNA]</scope>
</reference>
<dbReference type="Pfam" id="PF18701">
    <property type="entry name" value="DUF5641"/>
    <property type="match status" value="1"/>
</dbReference>
<feature type="region of interest" description="Disordered" evidence="1">
    <location>
        <begin position="381"/>
        <end position="411"/>
    </location>
</feature>
<dbReference type="PANTHER" id="PTHR47331:SF2">
    <property type="match status" value="1"/>
</dbReference>
<dbReference type="SUPFAM" id="SSF53098">
    <property type="entry name" value="Ribonuclease H-like"/>
    <property type="match status" value="1"/>
</dbReference>
<dbReference type="GO" id="GO:0015074">
    <property type="term" value="P:DNA integration"/>
    <property type="evidence" value="ECO:0007669"/>
    <property type="project" value="InterPro"/>
</dbReference>
<keyword evidence="4" id="KW-1185">Reference proteome</keyword>
<dbReference type="InterPro" id="IPR040676">
    <property type="entry name" value="DUF5641"/>
</dbReference>